<dbReference type="GO" id="GO:0005737">
    <property type="term" value="C:cytoplasm"/>
    <property type="evidence" value="ECO:0007669"/>
    <property type="project" value="TreeGrafter"/>
</dbReference>
<name>A0A1Z3HFJ0_9CYAN</name>
<dbReference type="KEGG" id="hhg:XM38_000080"/>
<dbReference type="RefSeq" id="WP_080805631.1">
    <property type="nucleotide sequence ID" value="NZ_CP021983.2"/>
</dbReference>
<proteinExistence type="predicted"/>
<dbReference type="Gene3D" id="3.40.50.1460">
    <property type="match status" value="1"/>
</dbReference>
<dbReference type="STRING" id="1641165.XM38_02510"/>
<dbReference type="Pfam" id="PF00656">
    <property type="entry name" value="Peptidase_C14"/>
    <property type="match status" value="1"/>
</dbReference>
<dbReference type="PIRSF" id="PIRSF007398">
    <property type="entry name" value="Sll0148_caspase"/>
    <property type="match status" value="1"/>
</dbReference>
<dbReference type="AlphaFoldDB" id="A0A1Z3HFJ0"/>
<dbReference type="GO" id="GO:0006508">
    <property type="term" value="P:proteolysis"/>
    <property type="evidence" value="ECO:0007669"/>
    <property type="project" value="InterPro"/>
</dbReference>
<organism evidence="3 4">
    <name type="scientific">Halomicronema hongdechloris C2206</name>
    <dbReference type="NCBI Taxonomy" id="1641165"/>
    <lineage>
        <taxon>Bacteria</taxon>
        <taxon>Bacillati</taxon>
        <taxon>Cyanobacteriota</taxon>
        <taxon>Cyanophyceae</taxon>
        <taxon>Nodosilineales</taxon>
        <taxon>Nodosilineaceae</taxon>
        <taxon>Halomicronema</taxon>
    </lineage>
</organism>
<feature type="domain" description="DUF4384" evidence="2">
    <location>
        <begin position="601"/>
        <end position="683"/>
    </location>
</feature>
<dbReference type="SUPFAM" id="SSF52129">
    <property type="entry name" value="Caspase-like"/>
    <property type="match status" value="1"/>
</dbReference>
<evidence type="ECO:0000313" key="4">
    <source>
        <dbReference type="Proteomes" id="UP000191901"/>
    </source>
</evidence>
<evidence type="ECO:0000259" key="1">
    <source>
        <dbReference type="Pfam" id="PF00656"/>
    </source>
</evidence>
<dbReference type="Proteomes" id="UP000191901">
    <property type="component" value="Chromosome"/>
</dbReference>
<gene>
    <name evidence="3" type="ORF">XM38_000080</name>
</gene>
<dbReference type="InterPro" id="IPR050452">
    <property type="entry name" value="Metacaspase"/>
</dbReference>
<dbReference type="OrthoDB" id="505527at2"/>
<keyword evidence="4" id="KW-1185">Reference proteome</keyword>
<dbReference type="Pfam" id="PF14326">
    <property type="entry name" value="DUF4384"/>
    <property type="match status" value="1"/>
</dbReference>
<accession>A0A1Z3HFJ0</accession>
<dbReference type="InterPro" id="IPR029030">
    <property type="entry name" value="Caspase-like_dom_sf"/>
</dbReference>
<dbReference type="GO" id="GO:0004197">
    <property type="term" value="F:cysteine-type endopeptidase activity"/>
    <property type="evidence" value="ECO:0007669"/>
    <property type="project" value="InterPro"/>
</dbReference>
<dbReference type="PANTHER" id="PTHR48104">
    <property type="entry name" value="METACASPASE-4"/>
    <property type="match status" value="1"/>
</dbReference>
<dbReference type="InterPro" id="IPR025493">
    <property type="entry name" value="DUF4384"/>
</dbReference>
<reference evidence="3 4" key="1">
    <citation type="journal article" date="2016" name="Biochim. Biophys. Acta">
        <title>Characterization of red-shifted phycobilisomes isolated from the chlorophyll f-containing cyanobacterium Halomicronema hongdechloris.</title>
        <authorList>
            <person name="Li Y."/>
            <person name="Lin Y."/>
            <person name="Garvey C.J."/>
            <person name="Birch D."/>
            <person name="Corkery R.W."/>
            <person name="Loughlin P.C."/>
            <person name="Scheer H."/>
            <person name="Willows R.D."/>
            <person name="Chen M."/>
        </authorList>
    </citation>
    <scope>NUCLEOTIDE SEQUENCE [LARGE SCALE GENOMIC DNA]</scope>
    <source>
        <strain evidence="3 4">C2206</strain>
    </source>
</reference>
<dbReference type="InterPro" id="IPR011600">
    <property type="entry name" value="Pept_C14_caspase"/>
</dbReference>
<feature type="domain" description="Peptidase C14 caspase" evidence="1">
    <location>
        <begin position="41"/>
        <end position="331"/>
    </location>
</feature>
<evidence type="ECO:0000313" key="3">
    <source>
        <dbReference type="EMBL" id="ASC69082.1"/>
    </source>
</evidence>
<evidence type="ECO:0000259" key="2">
    <source>
        <dbReference type="Pfam" id="PF14326"/>
    </source>
</evidence>
<dbReference type="EMBL" id="CP021983">
    <property type="protein sequence ID" value="ASC69082.1"/>
    <property type="molecule type" value="Genomic_DNA"/>
</dbReference>
<dbReference type="InterPro" id="IPR011189">
    <property type="entry name" value="UCP_caspase_lke"/>
</dbReference>
<sequence length="768" mass="82700">MKRRHFLQFAGSTLAAIGLSQADFLRQANHYGKALAQNTNRKLALLIGINNYPDPTISNLNGCLNDVEMQYQLLVHRFGFKPSDILVVSDTADMQPSRANILQAFEEHLIQRARPGDVVVVHYSGHGGRVVDPDPIVVQACPQYNRELEAEVGLNGTLVPNDPMAANQSGRELVVPDIMGRSLFLLMERINTDNLTVVLDSCYSGAGTRGNARVRAVDSRLSRSADTLVASEDEFDNQERWLKKLNLSETEFHQQRARGIARGVTLGSASCNQLAFEMPFSDQFTSGTFTYLLTSYLWQSPATQVAETVQANLVRSTRTTVTSGTQIPVFEYEPGSNYGQKPLYFSSIATPFAAGVVTNVTGEQLQVWLGGVSHANLDRAAAGSIYTLIDGDGHPLADMVLEQRQGLLGFGKLAAGQSISVIAGMLVREKVLAIPDPVLRVGIDASLADEAEPAQAALESALVTAIASGETTSRIVVAPVGEPMEYLLARTTETIQAELRQTGVETPPPLGTVALFAPDFSAVVPNTFDRVDEPVTVAVTRLRPRLKSLLVGKVLKDLAVTTSDLRVSGEAFDASGRGVAVPIVHQGATGRADTRVATQAFRTNEEIKIRVRNQENDPVYLSVLGIGSDGQIVVLQPANWNDPVEAARVDEDEELVVPTAEDGVRFRVAGTGYIELITLVSRAPLRGLLQSLQTISRGAGRDRGFVGLEEGDPLDVVRGLLGDVDAISRSRNTTSILVEATEDKSVVDSDAIATFSTVIEIVADPNGP</sequence>
<dbReference type="PANTHER" id="PTHR48104:SF30">
    <property type="entry name" value="METACASPASE-1"/>
    <property type="match status" value="1"/>
</dbReference>
<protein>
    <submittedName>
        <fullName evidence="3">Uncharacterized protein</fullName>
    </submittedName>
</protein>